<gene>
    <name evidence="2" type="ORF">EHS25_002559</name>
</gene>
<feature type="compositionally biased region" description="Basic and acidic residues" evidence="1">
    <location>
        <begin position="205"/>
        <end position="222"/>
    </location>
</feature>
<organism evidence="2 3">
    <name type="scientific">Saitozyma podzolica</name>
    <dbReference type="NCBI Taxonomy" id="1890683"/>
    <lineage>
        <taxon>Eukaryota</taxon>
        <taxon>Fungi</taxon>
        <taxon>Dikarya</taxon>
        <taxon>Basidiomycota</taxon>
        <taxon>Agaricomycotina</taxon>
        <taxon>Tremellomycetes</taxon>
        <taxon>Tremellales</taxon>
        <taxon>Trimorphomycetaceae</taxon>
        <taxon>Saitozyma</taxon>
    </lineage>
</organism>
<dbReference type="EMBL" id="RSCD01000015">
    <property type="protein sequence ID" value="RSH88897.1"/>
    <property type="molecule type" value="Genomic_DNA"/>
</dbReference>
<evidence type="ECO:0000313" key="2">
    <source>
        <dbReference type="EMBL" id="RSH88897.1"/>
    </source>
</evidence>
<feature type="region of interest" description="Disordered" evidence="1">
    <location>
        <begin position="147"/>
        <end position="244"/>
    </location>
</feature>
<protein>
    <submittedName>
        <fullName evidence="2">Uncharacterized protein</fullName>
    </submittedName>
</protein>
<dbReference type="OrthoDB" id="10485785at2759"/>
<feature type="compositionally biased region" description="Basic and acidic residues" evidence="1">
    <location>
        <begin position="181"/>
        <end position="198"/>
    </location>
</feature>
<name>A0A427YD64_9TREE</name>
<accession>A0A427YD64</accession>
<reference evidence="2 3" key="1">
    <citation type="submission" date="2018-11" db="EMBL/GenBank/DDBJ databases">
        <title>Genome sequence of Saitozyma podzolica DSM 27192.</title>
        <authorList>
            <person name="Aliyu H."/>
            <person name="Gorte O."/>
            <person name="Ochsenreither K."/>
        </authorList>
    </citation>
    <scope>NUCLEOTIDE SEQUENCE [LARGE SCALE GENOMIC DNA]</scope>
    <source>
        <strain evidence="2 3">DSM 27192</strain>
    </source>
</reference>
<comment type="caution">
    <text evidence="2">The sequence shown here is derived from an EMBL/GenBank/DDBJ whole genome shotgun (WGS) entry which is preliminary data.</text>
</comment>
<sequence length="244" mass="26369">MTKDHNKLPHHIHPASRLAPQTTHCGTRCIGYRDAPRYPARDTSPRPAELVRGTARGEAARGGVAASLPIGVTPSRLHLICTEESAVCLPIPSMCFRILGPGERRTGQTPEPRASCPPFSVLHLTHGLPRPDLSFLHLAFRPNPLAMHSQHPIPTHHHPSPALAPLTPHTQGNPDVVAHLPDSDDKIHGDSVRRHEAHAGANASAEHEKRKAERALDHDLKESAFQSGHALGSGFGKPEGAPYK</sequence>
<keyword evidence="3" id="KW-1185">Reference proteome</keyword>
<dbReference type="AlphaFoldDB" id="A0A427YD64"/>
<dbReference type="Proteomes" id="UP000279259">
    <property type="component" value="Unassembled WGS sequence"/>
</dbReference>
<evidence type="ECO:0000313" key="3">
    <source>
        <dbReference type="Proteomes" id="UP000279259"/>
    </source>
</evidence>
<evidence type="ECO:0000256" key="1">
    <source>
        <dbReference type="SAM" id="MobiDB-lite"/>
    </source>
</evidence>
<proteinExistence type="predicted"/>